<accession>A0ACC0LJV7</accession>
<organism evidence="1 2">
    <name type="scientific">Rhododendron molle</name>
    <name type="common">Chinese azalea</name>
    <name type="synonym">Azalea mollis</name>
    <dbReference type="NCBI Taxonomy" id="49168"/>
    <lineage>
        <taxon>Eukaryota</taxon>
        <taxon>Viridiplantae</taxon>
        <taxon>Streptophyta</taxon>
        <taxon>Embryophyta</taxon>
        <taxon>Tracheophyta</taxon>
        <taxon>Spermatophyta</taxon>
        <taxon>Magnoliopsida</taxon>
        <taxon>eudicotyledons</taxon>
        <taxon>Gunneridae</taxon>
        <taxon>Pentapetalae</taxon>
        <taxon>asterids</taxon>
        <taxon>Ericales</taxon>
        <taxon>Ericaceae</taxon>
        <taxon>Ericoideae</taxon>
        <taxon>Rhodoreae</taxon>
        <taxon>Rhododendron</taxon>
    </lineage>
</organism>
<evidence type="ECO:0000313" key="2">
    <source>
        <dbReference type="Proteomes" id="UP001062846"/>
    </source>
</evidence>
<keyword evidence="2" id="KW-1185">Reference proteome</keyword>
<evidence type="ECO:0000313" key="1">
    <source>
        <dbReference type="EMBL" id="KAI8528428.1"/>
    </source>
</evidence>
<proteinExistence type="predicted"/>
<protein>
    <submittedName>
        <fullName evidence="1">Uncharacterized protein</fullName>
    </submittedName>
</protein>
<gene>
    <name evidence="1" type="ORF">RHMOL_Rhmol12G0148100</name>
</gene>
<dbReference type="EMBL" id="CM046399">
    <property type="protein sequence ID" value="KAI8528428.1"/>
    <property type="molecule type" value="Genomic_DNA"/>
</dbReference>
<reference evidence="1" key="1">
    <citation type="submission" date="2022-02" db="EMBL/GenBank/DDBJ databases">
        <title>Plant Genome Project.</title>
        <authorList>
            <person name="Zhang R.-G."/>
        </authorList>
    </citation>
    <scope>NUCLEOTIDE SEQUENCE</scope>
    <source>
        <strain evidence="1">AT1</strain>
    </source>
</reference>
<comment type="caution">
    <text evidence="1">The sequence shown here is derived from an EMBL/GenBank/DDBJ whole genome shotgun (WGS) entry which is preliminary data.</text>
</comment>
<name>A0ACC0LJV7_RHOML</name>
<sequence length="324" mass="35188">MEPGNLLLRRPIVIRIFNPKQPPPPPPSLPPRLPSSFLPSFRVSSNLQRGYRGPKPRREWVADWVSRNDDAVRSLPIYVGAVSLLAVLVNRGVSGIAPVADASSSQSRADLLTLGLAVTNILAGLVWLSIRPKTIVAVSPQGMECLRLNSHLPDFVISELIWRSFSYVLDRLLFDDLCTFPRIWESLSAATCCRSLVIVYDSKLILQTGVAASSSANDREAVPIDASTLMQGALYRSVLNSGSQSYLANLSLYPGKSELPFLPPNMQAVILQPLGDKGIAIIGGDTIRGFTTSDQAWISLLGDKLDATLTKCANNLAVAVQDRD</sequence>
<dbReference type="Proteomes" id="UP001062846">
    <property type="component" value="Chromosome 12"/>
</dbReference>